<feature type="region of interest" description="Disordered" evidence="1">
    <location>
        <begin position="32"/>
        <end position="101"/>
    </location>
</feature>
<gene>
    <name evidence="2" type="ORF">NA56DRAFT_713237</name>
</gene>
<dbReference type="EMBL" id="KZ613553">
    <property type="protein sequence ID" value="PMD12314.1"/>
    <property type="molecule type" value="Genomic_DNA"/>
</dbReference>
<sequence length="126" mass="13850">MLFSLVWGLVGPVGNRAGYCLRLVPGEEVISPMRSRESPQRPAFERRTGSSMTFGAHFLPRSRGGHPSEELKGRKSLNDGATEDISLRGQRGKEGVDARPAKRLNNLQVPFYYLPGPSLYPAASTH</sequence>
<feature type="compositionally biased region" description="Basic and acidic residues" evidence="1">
    <location>
        <begin position="91"/>
        <end position="100"/>
    </location>
</feature>
<dbReference type="AlphaFoldDB" id="A0A2J6PE90"/>
<name>A0A2J6PE90_9HELO</name>
<organism evidence="2 3">
    <name type="scientific">Hyaloscypha hepaticicola</name>
    <dbReference type="NCBI Taxonomy" id="2082293"/>
    <lineage>
        <taxon>Eukaryota</taxon>
        <taxon>Fungi</taxon>
        <taxon>Dikarya</taxon>
        <taxon>Ascomycota</taxon>
        <taxon>Pezizomycotina</taxon>
        <taxon>Leotiomycetes</taxon>
        <taxon>Helotiales</taxon>
        <taxon>Hyaloscyphaceae</taxon>
        <taxon>Hyaloscypha</taxon>
    </lineage>
</organism>
<protein>
    <submittedName>
        <fullName evidence="2">Uncharacterized protein</fullName>
    </submittedName>
</protein>
<evidence type="ECO:0000313" key="3">
    <source>
        <dbReference type="Proteomes" id="UP000235672"/>
    </source>
</evidence>
<reference evidence="2 3" key="1">
    <citation type="submission" date="2016-05" db="EMBL/GenBank/DDBJ databases">
        <title>A degradative enzymes factory behind the ericoid mycorrhizal symbiosis.</title>
        <authorList>
            <consortium name="DOE Joint Genome Institute"/>
            <person name="Martino E."/>
            <person name="Morin E."/>
            <person name="Grelet G."/>
            <person name="Kuo A."/>
            <person name="Kohler A."/>
            <person name="Daghino S."/>
            <person name="Barry K."/>
            <person name="Choi C."/>
            <person name="Cichocki N."/>
            <person name="Clum A."/>
            <person name="Copeland A."/>
            <person name="Hainaut M."/>
            <person name="Haridas S."/>
            <person name="Labutti K."/>
            <person name="Lindquist E."/>
            <person name="Lipzen A."/>
            <person name="Khouja H.-R."/>
            <person name="Murat C."/>
            <person name="Ohm R."/>
            <person name="Olson A."/>
            <person name="Spatafora J."/>
            <person name="Veneault-Fourrey C."/>
            <person name="Henrissat B."/>
            <person name="Grigoriev I."/>
            <person name="Martin F."/>
            <person name="Perotto S."/>
        </authorList>
    </citation>
    <scope>NUCLEOTIDE SEQUENCE [LARGE SCALE GENOMIC DNA]</scope>
    <source>
        <strain evidence="2 3">UAMH 7357</strain>
    </source>
</reference>
<keyword evidence="3" id="KW-1185">Reference proteome</keyword>
<dbReference type="Proteomes" id="UP000235672">
    <property type="component" value="Unassembled WGS sequence"/>
</dbReference>
<feature type="compositionally biased region" description="Basic and acidic residues" evidence="1">
    <location>
        <begin position="66"/>
        <end position="77"/>
    </location>
</feature>
<proteinExistence type="predicted"/>
<accession>A0A2J6PE90</accession>
<evidence type="ECO:0000256" key="1">
    <source>
        <dbReference type="SAM" id="MobiDB-lite"/>
    </source>
</evidence>
<feature type="compositionally biased region" description="Basic and acidic residues" evidence="1">
    <location>
        <begin position="34"/>
        <end position="48"/>
    </location>
</feature>
<evidence type="ECO:0000313" key="2">
    <source>
        <dbReference type="EMBL" id="PMD12314.1"/>
    </source>
</evidence>